<dbReference type="RefSeq" id="WP_184951046.1">
    <property type="nucleotide sequence ID" value="NZ_BOMC01000079.1"/>
</dbReference>
<accession>A0A7W7G154</accession>
<protein>
    <recommendedName>
        <fullName evidence="3">Ferric iron reductase FhuF-like transporter</fullName>
    </recommendedName>
</protein>
<evidence type="ECO:0008006" key="3">
    <source>
        <dbReference type="Google" id="ProtNLM"/>
    </source>
</evidence>
<dbReference type="AlphaFoldDB" id="A0A7W7G154"/>
<organism evidence="1 2">
    <name type="scientific">Paractinoplanes abujensis</name>
    <dbReference type="NCBI Taxonomy" id="882441"/>
    <lineage>
        <taxon>Bacteria</taxon>
        <taxon>Bacillati</taxon>
        <taxon>Actinomycetota</taxon>
        <taxon>Actinomycetes</taxon>
        <taxon>Micromonosporales</taxon>
        <taxon>Micromonosporaceae</taxon>
        <taxon>Paractinoplanes</taxon>
    </lineage>
</organism>
<name>A0A7W7G154_9ACTN</name>
<comment type="caution">
    <text evidence="1">The sequence shown here is derived from an EMBL/GenBank/DDBJ whole genome shotgun (WGS) entry which is preliminary data.</text>
</comment>
<sequence length="225" mass="24672">MDDLLAAIGRAFGTSTLAGLAPGLVVPDPDGWIPATDLTGADITLLVTAARRRWDARPHVAAALMWKAYSYWLSLPAAFGWVVARRVPHLTAAQVLVRLDAPDAPVRIGLRPGIPFTHDDPSALRRVLLDEHVTPLLDAFQREVRIARRPLLGSLSAGLAHATRHAVRAVPGASTDDIDTLLKALDLQDLIEWEHGRLRRRTCCLAFTLPEPRICSDCCYRPHPN</sequence>
<proteinExistence type="predicted"/>
<gene>
    <name evidence="1" type="ORF">BKA14_002465</name>
</gene>
<evidence type="ECO:0000313" key="1">
    <source>
        <dbReference type="EMBL" id="MBB4692317.1"/>
    </source>
</evidence>
<keyword evidence="2" id="KW-1185">Reference proteome</keyword>
<reference evidence="1 2" key="1">
    <citation type="submission" date="2020-08" db="EMBL/GenBank/DDBJ databases">
        <title>Sequencing the genomes of 1000 actinobacteria strains.</title>
        <authorList>
            <person name="Klenk H.-P."/>
        </authorList>
    </citation>
    <scope>NUCLEOTIDE SEQUENCE [LARGE SCALE GENOMIC DNA]</scope>
    <source>
        <strain evidence="1 2">DSM 45518</strain>
    </source>
</reference>
<dbReference type="Proteomes" id="UP000542742">
    <property type="component" value="Unassembled WGS sequence"/>
</dbReference>
<dbReference type="EMBL" id="JACHMF010000001">
    <property type="protein sequence ID" value="MBB4692317.1"/>
    <property type="molecule type" value="Genomic_DNA"/>
</dbReference>
<evidence type="ECO:0000313" key="2">
    <source>
        <dbReference type="Proteomes" id="UP000542742"/>
    </source>
</evidence>